<reference evidence="2" key="1">
    <citation type="submission" date="2020-07" db="EMBL/GenBank/DDBJ databases">
        <authorList>
            <person name="Pettersson B.M.F."/>
            <person name="Behra P.R.K."/>
            <person name="Ramesh M."/>
            <person name="Das S."/>
            <person name="Dasgupta S."/>
            <person name="Kirsebom L.A."/>
        </authorList>
    </citation>
    <scope>NUCLEOTIDE SEQUENCE</scope>
    <source>
        <strain evidence="2">DSM 44615</strain>
    </source>
</reference>
<dbReference type="Proteomes" id="UP001140293">
    <property type="component" value="Unassembled WGS sequence"/>
</dbReference>
<dbReference type="EMBL" id="JACKSJ010000025">
    <property type="protein sequence ID" value="MCV7169065.1"/>
    <property type="molecule type" value="Genomic_DNA"/>
</dbReference>
<sequence length="292" mass="31270">MATRRSVRALVTAVAVMIAVTLGGWSPPVAHADEAACPAQVASLQATMAKIGEHNARGLPGGVGPPEIVVPYNREADQLNAEKAAKLGQLQACAAVTDKLRAGGPPTKPLNKVALDNIGVAKTKVPSGWTPPTPLPTLGTRITIPPSSPIKPLWDAINKQKSPEYPYPNVSLQGAPRPASDDRHPSQPDRPIGTNARGGPAVSADHIVPKVEIMYLPRFMELTPENMWLVLNAPVNLQWLPTVVNAKNKNSRSAADMQGVDPQWQDEQVALQDEKRRELTELIAQLADSQLP</sequence>
<comment type="caution">
    <text evidence="2">The sequence shown here is derived from an EMBL/GenBank/DDBJ whole genome shotgun (WGS) entry which is preliminary data.</text>
</comment>
<gene>
    <name evidence="2" type="ORF">H7I41_03890</name>
</gene>
<keyword evidence="3" id="KW-1185">Reference proteome</keyword>
<protein>
    <submittedName>
        <fullName evidence="2">Uncharacterized protein</fullName>
    </submittedName>
</protein>
<name>A0A9X3BLM7_9MYCO</name>
<organism evidence="2 3">
    <name type="scientific">[Mycobacterium] manitobense</name>
    <dbReference type="NCBI Taxonomy" id="190147"/>
    <lineage>
        <taxon>Bacteria</taxon>
        <taxon>Bacillati</taxon>
        <taxon>Actinomycetota</taxon>
        <taxon>Actinomycetes</taxon>
        <taxon>Mycobacteriales</taxon>
        <taxon>Mycobacteriaceae</taxon>
        <taxon>Mycolicibacterium</taxon>
    </lineage>
</organism>
<dbReference type="RefSeq" id="WP_264011252.1">
    <property type="nucleotide sequence ID" value="NZ_JACKSJ010000025.1"/>
</dbReference>
<reference evidence="2" key="2">
    <citation type="journal article" date="2022" name="BMC Genomics">
        <title>Comparative genome analysis of mycobacteria focusing on tRNA and non-coding RNA.</title>
        <authorList>
            <person name="Behra P.R.K."/>
            <person name="Pettersson B.M.F."/>
            <person name="Ramesh M."/>
            <person name="Das S."/>
            <person name="Dasgupta S."/>
            <person name="Kirsebom L.A."/>
        </authorList>
    </citation>
    <scope>NUCLEOTIDE SEQUENCE</scope>
    <source>
        <strain evidence="2">DSM 44615</strain>
    </source>
</reference>
<dbReference type="AlphaFoldDB" id="A0A9X3BLM7"/>
<proteinExistence type="predicted"/>
<evidence type="ECO:0000313" key="3">
    <source>
        <dbReference type="Proteomes" id="UP001140293"/>
    </source>
</evidence>
<accession>A0A9X3BLM7</accession>
<evidence type="ECO:0000313" key="2">
    <source>
        <dbReference type="EMBL" id="MCV7169065.1"/>
    </source>
</evidence>
<evidence type="ECO:0000256" key="1">
    <source>
        <dbReference type="SAM" id="MobiDB-lite"/>
    </source>
</evidence>
<feature type="region of interest" description="Disordered" evidence="1">
    <location>
        <begin position="164"/>
        <end position="201"/>
    </location>
</feature>